<proteinExistence type="predicted"/>
<reference evidence="4" key="1">
    <citation type="journal article" date="2017" name="Nat. Microbiol.">
        <title>Global analysis of biosynthetic gene clusters reveals vast potential of secondary metabolite production in Penicillium species.</title>
        <authorList>
            <person name="Nielsen J.C."/>
            <person name="Grijseels S."/>
            <person name="Prigent S."/>
            <person name="Ji B."/>
            <person name="Dainat J."/>
            <person name="Nielsen K.F."/>
            <person name="Frisvad J.C."/>
            <person name="Workman M."/>
            <person name="Nielsen J."/>
        </authorList>
    </citation>
    <scope>NUCLEOTIDE SEQUENCE [LARGE SCALE GENOMIC DNA]</scope>
    <source>
        <strain evidence="4">IBT 29525</strain>
    </source>
</reference>
<dbReference type="InterPro" id="IPR006600">
    <property type="entry name" value="HTH_CenpB_DNA-bd_dom"/>
</dbReference>
<dbReference type="Pfam" id="PF03221">
    <property type="entry name" value="HTH_Tnp_Tc5"/>
    <property type="match status" value="1"/>
</dbReference>
<dbReference type="Proteomes" id="UP000191612">
    <property type="component" value="Unassembled WGS sequence"/>
</dbReference>
<dbReference type="GO" id="GO:0003677">
    <property type="term" value="F:DNA binding"/>
    <property type="evidence" value="ECO:0007669"/>
    <property type="project" value="UniProtKB-KW"/>
</dbReference>
<evidence type="ECO:0000313" key="3">
    <source>
        <dbReference type="EMBL" id="OQD89225.1"/>
    </source>
</evidence>
<evidence type="ECO:0000256" key="1">
    <source>
        <dbReference type="ARBA" id="ARBA00023125"/>
    </source>
</evidence>
<keyword evidence="4" id="KW-1185">Reference proteome</keyword>
<name>A0A1V6QJ53_9EURO</name>
<keyword evidence="1" id="KW-0238">DNA-binding</keyword>
<evidence type="ECO:0000259" key="2">
    <source>
        <dbReference type="PROSITE" id="PS51253"/>
    </source>
</evidence>
<comment type="caution">
    <text evidence="3">The sequence shown here is derived from an EMBL/GenBank/DDBJ whole genome shotgun (WGS) entry which is preliminary data.</text>
</comment>
<dbReference type="EMBL" id="MDYO01000066">
    <property type="protein sequence ID" value="OQD89225.1"/>
    <property type="molecule type" value="Genomic_DNA"/>
</dbReference>
<evidence type="ECO:0000313" key="4">
    <source>
        <dbReference type="Proteomes" id="UP000191612"/>
    </source>
</evidence>
<dbReference type="AlphaFoldDB" id="A0A1V6QJ53"/>
<accession>A0A1V6QJ53</accession>
<sequence length="254" mass="29070">MPFSSQNLEDRLSSAIEAYHASKKPVLSVLAREFDVPYYTLRGRIHGRTSRSSRIGPNKALELDQEKALMLWIDTLNTANVPPTSNMIYKCAIDILRRYDLDRQLGKNWAYRFIKQLPEKYTYIKQKPMEKDRLEAVTPGYLTTWYTRLGATIQRCGIQSNNIYNFDESGFKLGEGKQRMVVSTKGGQSSIGTGGPSESLTSIECIAADGWVMPPWFLVKGEFHMENWYRNTNVPNDYWITPTANSWTDNTIAF</sequence>
<dbReference type="PROSITE" id="PS51253">
    <property type="entry name" value="HTH_CENPB"/>
    <property type="match status" value="1"/>
</dbReference>
<organism evidence="3 4">
    <name type="scientific">Penicillium solitum</name>
    <dbReference type="NCBI Taxonomy" id="60172"/>
    <lineage>
        <taxon>Eukaryota</taxon>
        <taxon>Fungi</taxon>
        <taxon>Dikarya</taxon>
        <taxon>Ascomycota</taxon>
        <taxon>Pezizomycotina</taxon>
        <taxon>Eurotiomycetes</taxon>
        <taxon>Eurotiomycetidae</taxon>
        <taxon>Eurotiales</taxon>
        <taxon>Aspergillaceae</taxon>
        <taxon>Penicillium</taxon>
    </lineage>
</organism>
<gene>
    <name evidence="3" type="ORF">PENSOL_c066G10987</name>
</gene>
<dbReference type="STRING" id="60172.A0A1V6QJ53"/>
<feature type="domain" description="HTH CENPB-type" evidence="2">
    <location>
        <begin position="53"/>
        <end position="123"/>
    </location>
</feature>
<protein>
    <recommendedName>
        <fullName evidence="2">HTH CENPB-type domain-containing protein</fullName>
    </recommendedName>
</protein>